<evidence type="ECO:0000256" key="6">
    <source>
        <dbReference type="ARBA" id="ARBA00022989"/>
    </source>
</evidence>
<dbReference type="SUPFAM" id="SSF52540">
    <property type="entry name" value="P-loop containing nucleoside triphosphate hydrolases"/>
    <property type="match status" value="1"/>
</dbReference>
<feature type="domain" description="ABC transporter" evidence="10">
    <location>
        <begin position="414"/>
        <end position="648"/>
    </location>
</feature>
<feature type="transmembrane region" description="Helical" evidence="8">
    <location>
        <begin position="694"/>
        <end position="714"/>
    </location>
</feature>
<dbReference type="RefSeq" id="XP_013760686.1">
    <property type="nucleotide sequence ID" value="XM_013905232.1"/>
</dbReference>
<dbReference type="SMART" id="SM00382">
    <property type="entry name" value="AAA"/>
    <property type="match status" value="1"/>
</dbReference>
<dbReference type="PANTHER" id="PTHR48041:SF91">
    <property type="entry name" value="ABC TRANSPORTER G FAMILY MEMBER 28"/>
    <property type="match status" value="1"/>
</dbReference>
<reference evidence="11 12" key="1">
    <citation type="submission" date="2010-05" db="EMBL/GenBank/DDBJ databases">
        <title>The Genome Sequence of Thecamonas trahens ATCC 50062.</title>
        <authorList>
            <consortium name="The Broad Institute Genome Sequencing Platform"/>
            <person name="Russ C."/>
            <person name="Cuomo C."/>
            <person name="Shea T."/>
            <person name="Young S.K."/>
            <person name="Zeng Q."/>
            <person name="Koehrsen M."/>
            <person name="Haas B."/>
            <person name="Borodovsky M."/>
            <person name="Guigo R."/>
            <person name="Alvarado L."/>
            <person name="Berlin A."/>
            <person name="Bochicchio J."/>
            <person name="Borenstein D."/>
            <person name="Chapman S."/>
            <person name="Chen Z."/>
            <person name="Freedman E."/>
            <person name="Gellesch M."/>
            <person name="Goldberg J."/>
            <person name="Griggs A."/>
            <person name="Gujja S."/>
            <person name="Heilman E."/>
            <person name="Heiman D."/>
            <person name="Hepburn T."/>
            <person name="Howarth C."/>
            <person name="Jen D."/>
            <person name="Larson L."/>
            <person name="Mehta T."/>
            <person name="Park D."/>
            <person name="Pearson M."/>
            <person name="Roberts A."/>
            <person name="Saif S."/>
            <person name="Shenoy N."/>
            <person name="Sisk P."/>
            <person name="Stolte C."/>
            <person name="Sykes S."/>
            <person name="Thomson T."/>
            <person name="Walk T."/>
            <person name="White J."/>
            <person name="Yandava C."/>
            <person name="Burger G."/>
            <person name="Gray M.W."/>
            <person name="Holland P.W.H."/>
            <person name="King N."/>
            <person name="Lang F.B.F."/>
            <person name="Roger A.J."/>
            <person name="Ruiz-Trillo I."/>
            <person name="Lander E."/>
            <person name="Nusbaum C."/>
        </authorList>
    </citation>
    <scope>NUCLEOTIDE SEQUENCE [LARGE SCALE GENOMIC DNA]</scope>
    <source>
        <strain evidence="11 12">ATCC 50062</strain>
    </source>
</reference>
<name>A0A0L0D514_THETB</name>
<gene>
    <name evidence="11" type="ORF">AMSG_02846</name>
</gene>
<dbReference type="GO" id="GO:0016887">
    <property type="term" value="F:ATP hydrolysis activity"/>
    <property type="evidence" value="ECO:0007669"/>
    <property type="project" value="InterPro"/>
</dbReference>
<evidence type="ECO:0000256" key="9">
    <source>
        <dbReference type="SAM" id="SignalP"/>
    </source>
</evidence>
<dbReference type="STRING" id="461836.A0A0L0D514"/>
<sequence>MAGLVRLLCVIAVLLATAAAFLPPSANNTALYACDEEMYASLTDAAEGLEACLRAPDCGSGPIFLMDVPCACSACSAAFARVARMYNTLARTGACAVQRYNDGVAGRVAKILALYPCLVTVQPGPERDGSPADWCPEPGRLLCGNYPRLSAAGFPLAGADRTAQCKAALGAICNPSVASRHYPVSDSRQNVPPYCGVGACDTNGVCSVLSNATQMPSTATLPLTAVVCQATSPYASAVTEGYGLDPDAIGVGFPNASDATGIANALPSMPSFARPPIDWFGSGDYDTTVCKSGMICQNGAFFSICWAGWTCPDGPFAFTFGPTPEGVYSPKGIARTFDCGTLMVCGAESATPIQLFPAVISLALVVALGLGCGAWHAVRWRRTRRHTVTTTPSPMTPLLPASGINGPVRRGANVEFRDVVVDTPRSARVSKRILHGVSGSFAAGTVTALMGASGAGKSTLLDALLGRIQLTSGSVEMSGKAGFVPQADIMVPELTVRQVLEHAAATRLPSSRVRRKAVDRVLSLLSLEHVQDSKIGDATWGDRGVSGGERKRVSIGIELIELPGVQVLFCDEPTTGLDAATALDVMQSLRKLATVTGLTVVAVLHQPRPEILEACDAELHLAGGRVVRDASMSVAPSEARPRRSWRSRLPGMQRLEQLRRTLAARTAFPAPMWRQTWACAKRALQQYTAKPSRLVWLVIVHAASAAVLGCGFLQNKGSGLLLPPLPAALANQCPPVAHEACATEPIDWFNMRLSSFYLSLALGSAGVAAAIWTFGGERAVFRREYTAGASSVAYVVGKSLVDIPFMALGAVIFAGVYLPMLRPVSNWVWHTLLFFCIEFTVYGLGYLLSVVASPSTALVVGISSTFAAAILSGIAPKYRHVADSYSALVVFWDVSFSRYVVEALIGLEAQVYLDEPDGAFVESVKRFATEYGFRLDAYVLDVVALVGLGMVTRLLTWFALVSQA</sequence>
<feature type="transmembrane region" description="Helical" evidence="8">
    <location>
        <begin position="855"/>
        <end position="875"/>
    </location>
</feature>
<dbReference type="GO" id="GO:0140359">
    <property type="term" value="F:ABC-type transporter activity"/>
    <property type="evidence" value="ECO:0007669"/>
    <property type="project" value="InterPro"/>
</dbReference>
<keyword evidence="4" id="KW-0547">Nucleotide-binding</keyword>
<evidence type="ECO:0000256" key="1">
    <source>
        <dbReference type="ARBA" id="ARBA00004141"/>
    </source>
</evidence>
<dbReference type="GO" id="GO:0016020">
    <property type="term" value="C:membrane"/>
    <property type="evidence" value="ECO:0007669"/>
    <property type="project" value="UniProtKB-SubCell"/>
</dbReference>
<keyword evidence="5" id="KW-0067">ATP-binding</keyword>
<keyword evidence="12" id="KW-1185">Reference proteome</keyword>
<evidence type="ECO:0000313" key="11">
    <source>
        <dbReference type="EMBL" id="KNC46393.1"/>
    </source>
</evidence>
<dbReference type="PANTHER" id="PTHR48041">
    <property type="entry name" value="ABC TRANSPORTER G FAMILY MEMBER 28"/>
    <property type="match status" value="1"/>
</dbReference>
<dbReference type="InterPro" id="IPR017871">
    <property type="entry name" value="ABC_transporter-like_CS"/>
</dbReference>
<dbReference type="Pfam" id="PF00005">
    <property type="entry name" value="ABC_tran"/>
    <property type="match status" value="1"/>
</dbReference>
<feature type="transmembrane region" description="Helical" evidence="8">
    <location>
        <begin position="800"/>
        <end position="821"/>
    </location>
</feature>
<feature type="transmembrane region" description="Helical" evidence="8">
    <location>
        <begin position="937"/>
        <end position="960"/>
    </location>
</feature>
<keyword evidence="2" id="KW-0813">Transport</keyword>
<dbReference type="PROSITE" id="PS51257">
    <property type="entry name" value="PROKAR_LIPOPROTEIN"/>
    <property type="match status" value="1"/>
</dbReference>
<dbReference type="AlphaFoldDB" id="A0A0L0D514"/>
<dbReference type="OMA" id="EIWENIC"/>
<dbReference type="InterPro" id="IPR003593">
    <property type="entry name" value="AAA+_ATPase"/>
</dbReference>
<dbReference type="Gene3D" id="3.40.50.300">
    <property type="entry name" value="P-loop containing nucleotide triphosphate hydrolases"/>
    <property type="match status" value="1"/>
</dbReference>
<evidence type="ECO:0000259" key="10">
    <source>
        <dbReference type="PROSITE" id="PS50893"/>
    </source>
</evidence>
<evidence type="ECO:0000256" key="8">
    <source>
        <dbReference type="SAM" id="Phobius"/>
    </source>
</evidence>
<dbReference type="InterPro" id="IPR003439">
    <property type="entry name" value="ABC_transporter-like_ATP-bd"/>
</dbReference>
<evidence type="ECO:0000256" key="2">
    <source>
        <dbReference type="ARBA" id="ARBA00022448"/>
    </source>
</evidence>
<keyword evidence="3 8" id="KW-0812">Transmembrane</keyword>
<evidence type="ECO:0000256" key="5">
    <source>
        <dbReference type="ARBA" id="ARBA00022840"/>
    </source>
</evidence>
<keyword evidence="9" id="KW-0732">Signal</keyword>
<dbReference type="InterPro" id="IPR013525">
    <property type="entry name" value="ABC2_TM"/>
</dbReference>
<evidence type="ECO:0000256" key="4">
    <source>
        <dbReference type="ARBA" id="ARBA00022741"/>
    </source>
</evidence>
<dbReference type="Proteomes" id="UP000054408">
    <property type="component" value="Unassembled WGS sequence"/>
</dbReference>
<keyword evidence="6 8" id="KW-1133">Transmembrane helix</keyword>
<dbReference type="OrthoDB" id="66620at2759"/>
<feature type="transmembrane region" description="Helical" evidence="8">
    <location>
        <begin position="355"/>
        <end position="378"/>
    </location>
</feature>
<proteinExistence type="predicted"/>
<dbReference type="eggNOG" id="KOG0061">
    <property type="taxonomic scope" value="Eukaryota"/>
</dbReference>
<dbReference type="GeneID" id="25562497"/>
<dbReference type="PROSITE" id="PS50893">
    <property type="entry name" value="ABC_TRANSPORTER_2"/>
    <property type="match status" value="1"/>
</dbReference>
<accession>A0A0L0D514</accession>
<feature type="signal peptide" evidence="9">
    <location>
        <begin position="1"/>
        <end position="20"/>
    </location>
</feature>
<evidence type="ECO:0000313" key="12">
    <source>
        <dbReference type="Proteomes" id="UP000054408"/>
    </source>
</evidence>
<feature type="chain" id="PRO_5005537177" evidence="9">
    <location>
        <begin position="21"/>
        <end position="964"/>
    </location>
</feature>
<evidence type="ECO:0000256" key="7">
    <source>
        <dbReference type="ARBA" id="ARBA00023136"/>
    </source>
</evidence>
<feature type="transmembrane region" description="Helical" evidence="8">
    <location>
        <begin position="827"/>
        <end position="848"/>
    </location>
</feature>
<protein>
    <submittedName>
        <fullName evidence="11">White-brown-complex ABC transporter</fullName>
    </submittedName>
</protein>
<organism evidence="11 12">
    <name type="scientific">Thecamonas trahens ATCC 50062</name>
    <dbReference type="NCBI Taxonomy" id="461836"/>
    <lineage>
        <taxon>Eukaryota</taxon>
        <taxon>Apusozoa</taxon>
        <taxon>Apusomonadida</taxon>
        <taxon>Apusomonadidae</taxon>
        <taxon>Thecamonas</taxon>
    </lineage>
</organism>
<dbReference type="InterPro" id="IPR027417">
    <property type="entry name" value="P-loop_NTPase"/>
</dbReference>
<dbReference type="GO" id="GO:0005524">
    <property type="term" value="F:ATP binding"/>
    <property type="evidence" value="ECO:0007669"/>
    <property type="project" value="UniProtKB-KW"/>
</dbReference>
<comment type="subcellular location">
    <subcellularLocation>
        <location evidence="1">Membrane</location>
        <topology evidence="1">Multi-pass membrane protein</topology>
    </subcellularLocation>
</comment>
<keyword evidence="7 8" id="KW-0472">Membrane</keyword>
<evidence type="ECO:0000256" key="3">
    <source>
        <dbReference type="ARBA" id="ARBA00022692"/>
    </source>
</evidence>
<feature type="transmembrane region" description="Helical" evidence="8">
    <location>
        <begin position="756"/>
        <end position="775"/>
    </location>
</feature>
<dbReference type="InterPro" id="IPR050352">
    <property type="entry name" value="ABCG_transporters"/>
</dbReference>
<dbReference type="Pfam" id="PF01061">
    <property type="entry name" value="ABC2_membrane"/>
    <property type="match status" value="1"/>
</dbReference>
<dbReference type="PROSITE" id="PS00211">
    <property type="entry name" value="ABC_TRANSPORTER_1"/>
    <property type="match status" value="1"/>
</dbReference>
<dbReference type="EMBL" id="GL349442">
    <property type="protein sequence ID" value="KNC46393.1"/>
    <property type="molecule type" value="Genomic_DNA"/>
</dbReference>